<keyword evidence="7" id="KW-0808">Transferase</keyword>
<dbReference type="SUPFAM" id="SSF47769">
    <property type="entry name" value="SAM/Pointed domain"/>
    <property type="match status" value="1"/>
</dbReference>
<feature type="domain" description="Ras-associating" evidence="6">
    <location>
        <begin position="252"/>
        <end position="305"/>
    </location>
</feature>
<dbReference type="SMART" id="SM00326">
    <property type="entry name" value="SH3"/>
    <property type="match status" value="2"/>
</dbReference>
<feature type="compositionally biased region" description="Polar residues" evidence="3">
    <location>
        <begin position="181"/>
        <end position="204"/>
    </location>
</feature>
<dbReference type="SMART" id="SM00454">
    <property type="entry name" value="SAM"/>
    <property type="match status" value="1"/>
</dbReference>
<evidence type="ECO:0000259" key="6">
    <source>
        <dbReference type="PROSITE" id="PS50200"/>
    </source>
</evidence>
<dbReference type="CDD" id="cd01786">
    <property type="entry name" value="RA_STE50"/>
    <property type="match status" value="1"/>
</dbReference>
<evidence type="ECO:0000256" key="3">
    <source>
        <dbReference type="SAM" id="MobiDB-lite"/>
    </source>
</evidence>
<evidence type="ECO:0000259" key="5">
    <source>
        <dbReference type="PROSITE" id="PS50105"/>
    </source>
</evidence>
<feature type="domain" description="SAM" evidence="5">
    <location>
        <begin position="11"/>
        <end position="74"/>
    </location>
</feature>
<evidence type="ECO:0000259" key="4">
    <source>
        <dbReference type="PROSITE" id="PS50002"/>
    </source>
</evidence>
<dbReference type="InterPro" id="IPR013761">
    <property type="entry name" value="SAM/pointed_sf"/>
</dbReference>
<dbReference type="VEuPathDB" id="FungiDB:Malapachy_2339"/>
<dbReference type="InterPro" id="IPR000159">
    <property type="entry name" value="RA_dom"/>
</dbReference>
<evidence type="ECO:0000256" key="1">
    <source>
        <dbReference type="ARBA" id="ARBA00022443"/>
    </source>
</evidence>
<dbReference type="PROSITE" id="PS50105">
    <property type="entry name" value="SAM_DOMAIN"/>
    <property type="match status" value="1"/>
</dbReference>
<dbReference type="PROSITE" id="PS50200">
    <property type="entry name" value="RA"/>
    <property type="match status" value="1"/>
</dbReference>
<dbReference type="GO" id="GO:0016301">
    <property type="term" value="F:kinase activity"/>
    <property type="evidence" value="ECO:0007669"/>
    <property type="project" value="UniProtKB-KW"/>
</dbReference>
<dbReference type="PROSITE" id="PS50002">
    <property type="entry name" value="SH3"/>
    <property type="match status" value="1"/>
</dbReference>
<evidence type="ECO:0000256" key="2">
    <source>
        <dbReference type="PROSITE-ProRule" id="PRU00192"/>
    </source>
</evidence>
<name>A0A0M8MWJ3_9BASI</name>
<dbReference type="InterPro" id="IPR036028">
    <property type="entry name" value="SH3-like_dom_sf"/>
</dbReference>
<dbReference type="GeneID" id="28728706"/>
<comment type="caution">
    <text evidence="7">The sequence shown here is derived from an EMBL/GenBank/DDBJ whole genome shotgun (WGS) entry which is preliminary data.</text>
</comment>
<feature type="region of interest" description="Disordered" evidence="3">
    <location>
        <begin position="82"/>
        <end position="101"/>
    </location>
</feature>
<dbReference type="Pfam" id="PF00536">
    <property type="entry name" value="SAM_1"/>
    <property type="match status" value="1"/>
</dbReference>
<keyword evidence="7" id="KW-0418">Kinase</keyword>
<evidence type="ECO:0000313" key="8">
    <source>
        <dbReference type="Proteomes" id="UP000037751"/>
    </source>
</evidence>
<dbReference type="GO" id="GO:0007165">
    <property type="term" value="P:signal transduction"/>
    <property type="evidence" value="ECO:0007669"/>
    <property type="project" value="InterPro"/>
</dbReference>
<keyword evidence="8" id="KW-1185">Reference proteome</keyword>
<organism evidence="7 8">
    <name type="scientific">Malassezia pachydermatis</name>
    <dbReference type="NCBI Taxonomy" id="77020"/>
    <lineage>
        <taxon>Eukaryota</taxon>
        <taxon>Fungi</taxon>
        <taxon>Dikarya</taxon>
        <taxon>Basidiomycota</taxon>
        <taxon>Ustilaginomycotina</taxon>
        <taxon>Malasseziomycetes</taxon>
        <taxon>Malasseziales</taxon>
        <taxon>Malasseziaceae</taxon>
        <taxon>Malassezia</taxon>
    </lineage>
</organism>
<evidence type="ECO:0000313" key="7">
    <source>
        <dbReference type="EMBL" id="KOS15200.1"/>
    </source>
</evidence>
<dbReference type="Gene3D" id="2.30.30.40">
    <property type="entry name" value="SH3 Domains"/>
    <property type="match status" value="1"/>
</dbReference>
<feature type="region of interest" description="Disordered" evidence="3">
    <location>
        <begin position="152"/>
        <end position="208"/>
    </location>
</feature>
<dbReference type="STRING" id="77020.A0A0M8MWJ3"/>
<dbReference type="EMBL" id="LGAV01000002">
    <property type="protein sequence ID" value="KOS15200.1"/>
    <property type="molecule type" value="Genomic_DNA"/>
</dbReference>
<gene>
    <name evidence="7" type="ORF">Malapachy_2339</name>
</gene>
<sequence>MAAPVGDVRQWPQGAVSNWLHQCGLEQYAQLFVDNDIDGEALVLMDDAVLRDLGITSIGHRVTLLSEIHRLKEANGIPIEPGDWIPQGYEAPTTQPAPWKRDEHEQEERIRMLENRVAQMSTSLLRLHEDLVALARATGRGDVVHTAVWQDPSLPSQRHSQVPFPDPVPMTAAPTGGVSATPASTLASPVSSRPWTAERSTPSPRTHEPFAPLLDAVSSYLRARGVADPPSVVVREHHGHVDDSCSILLPYALQCFHVREDWHQFVLFVVAGTTERCISYDEKPLLLLHRMRETMPEAVLQLRSVCELESPMIISQRKLVAKRKERSLSEPLKHEAMRLRAMPPDAPSQPGLRVCTVQAWLSTPHGAESLGTAHTVGPAADLPRGPVSYAVAIYPYESEREDEFDVHVGDTFIVLSKAKGWWALRRDSAADGRGDVWIADAAHGTVEVWTGWVPAGCLLETTRPLVDFMPPLQSPRPATESMLEYWYRMMMEVPIPLAVVVSTSTMATVLMDYETPDHSLQVRTGDRVRVFKRYNFWSYCILDGLRPVRGWLPSWIVSRRGGPMTPHNRSFSAGDGMARTTTSKWLPARVQMAPGTSHSIGP</sequence>
<dbReference type="Proteomes" id="UP000037751">
    <property type="component" value="Unassembled WGS sequence"/>
</dbReference>
<dbReference type="SUPFAM" id="SSF50044">
    <property type="entry name" value="SH3-domain"/>
    <property type="match status" value="2"/>
</dbReference>
<feature type="domain" description="SH3" evidence="4">
    <location>
        <begin position="385"/>
        <end position="463"/>
    </location>
</feature>
<dbReference type="AlphaFoldDB" id="A0A0M8MWJ3"/>
<keyword evidence="1 2" id="KW-0728">SH3 domain</keyword>
<dbReference type="InterPro" id="IPR001452">
    <property type="entry name" value="SH3_domain"/>
</dbReference>
<accession>A0A0M8MWJ3</accession>
<protein>
    <submittedName>
        <fullName evidence="7">Protein kinase regulator</fullName>
    </submittedName>
</protein>
<dbReference type="OrthoDB" id="4137487at2759"/>
<dbReference type="CDD" id="cd00174">
    <property type="entry name" value="SH3"/>
    <property type="match status" value="1"/>
</dbReference>
<proteinExistence type="predicted"/>
<dbReference type="Gene3D" id="1.10.150.50">
    <property type="entry name" value="Transcription Factor, Ets-1"/>
    <property type="match status" value="1"/>
</dbReference>
<dbReference type="InterPro" id="IPR001660">
    <property type="entry name" value="SAM"/>
</dbReference>
<dbReference type="Pfam" id="PF00018">
    <property type="entry name" value="SH3_1"/>
    <property type="match status" value="1"/>
</dbReference>
<reference evidence="7 8" key="1">
    <citation type="submission" date="2015-07" db="EMBL/GenBank/DDBJ databases">
        <title>Draft Genome Sequence of Malassezia furfur CBS1878 and Malassezia pachydermatis CBS1879.</title>
        <authorList>
            <person name="Triana S."/>
            <person name="Ohm R."/>
            <person name="Gonzalez A."/>
            <person name="DeCock H."/>
            <person name="Restrepo S."/>
            <person name="Celis A."/>
        </authorList>
    </citation>
    <scope>NUCLEOTIDE SEQUENCE [LARGE SCALE GENOMIC DNA]</scope>
    <source>
        <strain evidence="7 8">CBS 1879</strain>
    </source>
</reference>
<dbReference type="RefSeq" id="XP_017992832.1">
    <property type="nucleotide sequence ID" value="XM_018136831.1"/>
</dbReference>